<dbReference type="PANTHER" id="PTHR12167:SF2">
    <property type="entry name" value="C-TYPE NATRIURETIC PEPTIDE"/>
    <property type="match status" value="1"/>
</dbReference>
<protein>
    <submittedName>
        <fullName evidence="12">Uncharacterized protein</fullName>
    </submittedName>
</protein>
<dbReference type="EMBL" id="AZIM01039821">
    <property type="protein sequence ID" value="ETE56130.1"/>
    <property type="molecule type" value="Genomic_DNA"/>
</dbReference>
<dbReference type="GO" id="GO:0042311">
    <property type="term" value="P:vasodilation"/>
    <property type="evidence" value="ECO:0007669"/>
    <property type="project" value="UniProtKB-KW"/>
</dbReference>
<dbReference type="PROSITE" id="PS00263">
    <property type="entry name" value="NATRIURETIC_PEPTIDE"/>
    <property type="match status" value="1"/>
</dbReference>
<feature type="non-terminal residue" evidence="12">
    <location>
        <position position="1"/>
    </location>
</feature>
<dbReference type="Pfam" id="PF00212">
    <property type="entry name" value="ANP"/>
    <property type="match status" value="1"/>
</dbReference>
<dbReference type="PANTHER" id="PTHR12167">
    <property type="entry name" value="C-TYPE NATRIURETIC PEPTIDE"/>
    <property type="match status" value="1"/>
</dbReference>
<feature type="region of interest" description="Disordered" evidence="11">
    <location>
        <begin position="29"/>
        <end position="64"/>
    </location>
</feature>
<dbReference type="GO" id="GO:0090729">
    <property type="term" value="F:toxin activity"/>
    <property type="evidence" value="ECO:0007669"/>
    <property type="project" value="UniProtKB-KW"/>
</dbReference>
<dbReference type="GO" id="GO:0005179">
    <property type="term" value="F:hormone activity"/>
    <property type="evidence" value="ECO:0007669"/>
    <property type="project" value="InterPro"/>
</dbReference>
<evidence type="ECO:0000256" key="7">
    <source>
        <dbReference type="ARBA" id="ARBA00022858"/>
    </source>
</evidence>
<sequence>MNGPVAFFCLQPPPAPLAALRLMWGLRPDSKQSQAAWDRMVQPEPQAEGAGDSSRVKEDKKGGADGCFGLKLDRIGTLSGLGCHGSGEARPKPTPGG</sequence>
<dbReference type="Proteomes" id="UP000018936">
    <property type="component" value="Unassembled WGS sequence"/>
</dbReference>
<proteinExistence type="inferred from homology"/>
<dbReference type="SMART" id="SM00183">
    <property type="entry name" value="NAT_PEP"/>
    <property type="match status" value="1"/>
</dbReference>
<feature type="compositionally biased region" description="Basic and acidic residues" evidence="11">
    <location>
        <begin position="54"/>
        <end position="63"/>
    </location>
</feature>
<organism evidence="12 13">
    <name type="scientific">Ophiophagus hannah</name>
    <name type="common">King cobra</name>
    <name type="synonym">Naja hannah</name>
    <dbReference type="NCBI Taxonomy" id="8665"/>
    <lineage>
        <taxon>Eukaryota</taxon>
        <taxon>Metazoa</taxon>
        <taxon>Chordata</taxon>
        <taxon>Craniata</taxon>
        <taxon>Vertebrata</taxon>
        <taxon>Euteleostomi</taxon>
        <taxon>Lepidosauria</taxon>
        <taxon>Squamata</taxon>
        <taxon>Bifurcata</taxon>
        <taxon>Unidentata</taxon>
        <taxon>Episquamata</taxon>
        <taxon>Toxicofera</taxon>
        <taxon>Serpentes</taxon>
        <taxon>Colubroidea</taxon>
        <taxon>Elapidae</taxon>
        <taxon>Elapinae</taxon>
        <taxon>Ophiophagus</taxon>
    </lineage>
</organism>
<keyword evidence="4" id="KW-0964">Secreted</keyword>
<name>V8N1S9_OPHHA</name>
<keyword evidence="3" id="KW-0840">Vasodilator</keyword>
<dbReference type="GO" id="GO:0005576">
    <property type="term" value="C:extracellular region"/>
    <property type="evidence" value="ECO:0007669"/>
    <property type="project" value="UniProtKB-SubCell"/>
</dbReference>
<evidence type="ECO:0000256" key="9">
    <source>
        <dbReference type="ARBA" id="ARBA00023157"/>
    </source>
</evidence>
<evidence type="ECO:0000256" key="6">
    <source>
        <dbReference type="ARBA" id="ARBA00022729"/>
    </source>
</evidence>
<comment type="subcellular location">
    <subcellularLocation>
        <location evidence="1 10">Secreted</location>
    </subcellularLocation>
</comment>
<keyword evidence="5" id="KW-0800">Toxin</keyword>
<dbReference type="GO" id="GO:0006182">
    <property type="term" value="P:cGMP biosynthetic process"/>
    <property type="evidence" value="ECO:0007669"/>
    <property type="project" value="TreeGrafter"/>
</dbReference>
<keyword evidence="13" id="KW-1185">Reference proteome</keyword>
<evidence type="ECO:0000313" key="13">
    <source>
        <dbReference type="Proteomes" id="UP000018936"/>
    </source>
</evidence>
<dbReference type="InterPro" id="IPR030480">
    <property type="entry name" value="Natr_peptide_CS"/>
</dbReference>
<evidence type="ECO:0000256" key="11">
    <source>
        <dbReference type="SAM" id="MobiDB-lite"/>
    </source>
</evidence>
<evidence type="ECO:0000256" key="2">
    <source>
        <dbReference type="ARBA" id="ARBA00009041"/>
    </source>
</evidence>
<evidence type="ECO:0000256" key="10">
    <source>
        <dbReference type="RuleBase" id="RU003686"/>
    </source>
</evidence>
<evidence type="ECO:0000256" key="8">
    <source>
        <dbReference type="ARBA" id="ARBA00022924"/>
    </source>
</evidence>
<dbReference type="OrthoDB" id="8911465at2759"/>
<dbReference type="GO" id="GO:0008217">
    <property type="term" value="P:regulation of blood pressure"/>
    <property type="evidence" value="ECO:0007669"/>
    <property type="project" value="UniProtKB-KW"/>
</dbReference>
<dbReference type="PRINTS" id="PR00710">
    <property type="entry name" value="NATPEPTIDES"/>
</dbReference>
<keyword evidence="8" id="KW-0382">Hypotensive agent</keyword>
<evidence type="ECO:0000256" key="5">
    <source>
        <dbReference type="ARBA" id="ARBA00022656"/>
    </source>
</evidence>
<dbReference type="AlphaFoldDB" id="V8N1S9"/>
<keyword evidence="9" id="KW-1015">Disulfide bond</keyword>
<comment type="caution">
    <text evidence="12">The sequence shown here is derived from an EMBL/GenBank/DDBJ whole genome shotgun (WGS) entry which is preliminary data.</text>
</comment>
<reference evidence="12 13" key="1">
    <citation type="journal article" date="2013" name="Proc. Natl. Acad. Sci. U.S.A.">
        <title>The king cobra genome reveals dynamic gene evolution and adaptation in the snake venom system.</title>
        <authorList>
            <person name="Vonk F.J."/>
            <person name="Casewell N.R."/>
            <person name="Henkel C.V."/>
            <person name="Heimberg A.M."/>
            <person name="Jansen H.J."/>
            <person name="McCleary R.J."/>
            <person name="Kerkkamp H.M."/>
            <person name="Vos R.A."/>
            <person name="Guerreiro I."/>
            <person name="Calvete J.J."/>
            <person name="Wuster W."/>
            <person name="Woods A.E."/>
            <person name="Logan J.M."/>
            <person name="Harrison R.A."/>
            <person name="Castoe T.A."/>
            <person name="de Koning A.P."/>
            <person name="Pollock D.D."/>
            <person name="Yandell M."/>
            <person name="Calderon D."/>
            <person name="Renjifo C."/>
            <person name="Currier R.B."/>
            <person name="Salgado D."/>
            <person name="Pla D."/>
            <person name="Sanz L."/>
            <person name="Hyder A.S."/>
            <person name="Ribeiro J.M."/>
            <person name="Arntzen J.W."/>
            <person name="van den Thillart G.E."/>
            <person name="Boetzer M."/>
            <person name="Pirovano W."/>
            <person name="Dirks R.P."/>
            <person name="Spaink H.P."/>
            <person name="Duboule D."/>
            <person name="McGlinn E."/>
            <person name="Kini R.M."/>
            <person name="Richardson M.K."/>
        </authorList>
    </citation>
    <scope>NUCLEOTIDE SEQUENCE</scope>
    <source>
        <tissue evidence="12">Blood</tissue>
    </source>
</reference>
<evidence type="ECO:0000256" key="1">
    <source>
        <dbReference type="ARBA" id="ARBA00004613"/>
    </source>
</evidence>
<feature type="non-terminal residue" evidence="12">
    <location>
        <position position="97"/>
    </location>
</feature>
<dbReference type="GO" id="GO:0007168">
    <property type="term" value="P:receptor guanylyl cyclase signaling pathway"/>
    <property type="evidence" value="ECO:0007669"/>
    <property type="project" value="TreeGrafter"/>
</dbReference>
<evidence type="ECO:0000256" key="4">
    <source>
        <dbReference type="ARBA" id="ARBA00022525"/>
    </source>
</evidence>
<evidence type="ECO:0000313" key="12">
    <source>
        <dbReference type="EMBL" id="ETE56130.1"/>
    </source>
</evidence>
<keyword evidence="6" id="KW-0732">Signal</keyword>
<accession>V8N1S9</accession>
<evidence type="ECO:0000256" key="3">
    <source>
        <dbReference type="ARBA" id="ARBA00022429"/>
    </source>
</evidence>
<gene>
    <name evidence="12" type="ORF">L345_18160</name>
</gene>
<comment type="similarity">
    <text evidence="2 10">Belongs to the natriuretic peptide family.</text>
</comment>
<dbReference type="InterPro" id="IPR000663">
    <property type="entry name" value="Natr_peptide"/>
</dbReference>
<keyword evidence="7 10" id="KW-0838">Vasoactive</keyword>